<dbReference type="PANTHER" id="PTHR43711">
    <property type="entry name" value="TWO-COMPONENT HISTIDINE KINASE"/>
    <property type="match status" value="1"/>
</dbReference>
<sequence>MNRLSFRARVFLLIFAVAAATAGATAWLTVRQTAQQVTESAALDQQDVNNAVDAITVYGLAHRSWNGVGGTVTAQAGQISQRVRLKTDDGTVTADSNPAAGPTPARLTVSLDTRPSVSFDDIYTRQGLRSIIAAQIGSYFETARVADCALRAGTTPTLATDAAGHRSLRSPGLCGPSAAPPPSVTGESQTYGTTDYIIDRCSLNVACLNREYQAQVANLTPPPAQVLVGSVDQPPPPPRISVTPALLVAGLVALVALAAALLISMRVLRPIGALAAASQRLGEGALDERVPVRGGDELAKLGRSFNRMAESLQRSKEQQHTMIGDIAHELRTPIANIRGYLEALQDGVFSPDQDLFRSLYEEALLQQRLIDDLQELALAEAGSLEYHPAPMDLAELLRAASIAHAAGTGVRIEVDAPEPVIVVADPDRFRQVTANLITNALRATAPDGMVKLRVSIDGGDALLQVADTGHGISREDLPHVFDRFWRADSARSRHTGGRGLGLAITREIVTAHEGTITVASAPGVGTVFTVRIPLAAEGL</sequence>
<dbReference type="CDD" id="cd00075">
    <property type="entry name" value="HATPase"/>
    <property type="match status" value="1"/>
</dbReference>
<dbReference type="PROSITE" id="PS50885">
    <property type="entry name" value="HAMP"/>
    <property type="match status" value="1"/>
</dbReference>
<gene>
    <name evidence="14" type="ORF">GCM10009754_87180</name>
</gene>
<dbReference type="InterPro" id="IPR050736">
    <property type="entry name" value="Sensor_HK_Regulatory"/>
</dbReference>
<evidence type="ECO:0000256" key="2">
    <source>
        <dbReference type="ARBA" id="ARBA00004236"/>
    </source>
</evidence>
<keyword evidence="4" id="KW-0597">Phosphoprotein</keyword>
<keyword evidence="6 10" id="KW-0812">Transmembrane</keyword>
<dbReference type="Proteomes" id="UP001501116">
    <property type="component" value="Unassembled WGS sequence"/>
</dbReference>
<dbReference type="SUPFAM" id="SSF158472">
    <property type="entry name" value="HAMP domain-like"/>
    <property type="match status" value="1"/>
</dbReference>
<keyword evidence="7" id="KW-0418">Kinase</keyword>
<evidence type="ECO:0000256" key="3">
    <source>
        <dbReference type="ARBA" id="ARBA00012438"/>
    </source>
</evidence>
<dbReference type="GO" id="GO:0005524">
    <property type="term" value="F:ATP binding"/>
    <property type="evidence" value="ECO:0007669"/>
    <property type="project" value="UniProtKB-KW"/>
</dbReference>
<dbReference type="PANTHER" id="PTHR43711:SF1">
    <property type="entry name" value="HISTIDINE KINASE 1"/>
    <property type="match status" value="1"/>
</dbReference>
<accession>A0ABP5EE98</accession>
<evidence type="ECO:0000256" key="4">
    <source>
        <dbReference type="ARBA" id="ARBA00022553"/>
    </source>
</evidence>
<keyword evidence="9" id="KW-0902">Two-component regulatory system</keyword>
<evidence type="ECO:0000256" key="7">
    <source>
        <dbReference type="ARBA" id="ARBA00022777"/>
    </source>
</evidence>
<dbReference type="SMART" id="SM00304">
    <property type="entry name" value="HAMP"/>
    <property type="match status" value="1"/>
</dbReference>
<dbReference type="RefSeq" id="WP_344432133.1">
    <property type="nucleotide sequence ID" value="NZ_BAAANN010000080.1"/>
</dbReference>
<protein>
    <recommendedName>
        <fullName evidence="3">histidine kinase</fullName>
        <ecNumber evidence="3">2.7.13.3</ecNumber>
    </recommendedName>
</protein>
<keyword evidence="11" id="KW-0732">Signal</keyword>
<feature type="domain" description="HAMP" evidence="13">
    <location>
        <begin position="265"/>
        <end position="317"/>
    </location>
</feature>
<dbReference type="Gene3D" id="1.10.287.130">
    <property type="match status" value="1"/>
</dbReference>
<keyword evidence="15" id="KW-1185">Reference proteome</keyword>
<name>A0ABP5EE98_9PSEU</name>
<dbReference type="SUPFAM" id="SSF47384">
    <property type="entry name" value="Homodimeric domain of signal transducing histidine kinase"/>
    <property type="match status" value="1"/>
</dbReference>
<feature type="signal peptide" evidence="11">
    <location>
        <begin position="1"/>
        <end position="22"/>
    </location>
</feature>
<dbReference type="InterPro" id="IPR005467">
    <property type="entry name" value="His_kinase_dom"/>
</dbReference>
<evidence type="ECO:0000256" key="8">
    <source>
        <dbReference type="ARBA" id="ARBA00022989"/>
    </source>
</evidence>
<dbReference type="InterPro" id="IPR003660">
    <property type="entry name" value="HAMP_dom"/>
</dbReference>
<dbReference type="InterPro" id="IPR003661">
    <property type="entry name" value="HisK_dim/P_dom"/>
</dbReference>
<comment type="subcellular location">
    <subcellularLocation>
        <location evidence="2">Cell membrane</location>
    </subcellularLocation>
</comment>
<dbReference type="InterPro" id="IPR004358">
    <property type="entry name" value="Sig_transdc_His_kin-like_C"/>
</dbReference>
<evidence type="ECO:0000256" key="10">
    <source>
        <dbReference type="SAM" id="Phobius"/>
    </source>
</evidence>
<evidence type="ECO:0000313" key="15">
    <source>
        <dbReference type="Proteomes" id="UP001501116"/>
    </source>
</evidence>
<evidence type="ECO:0000259" key="12">
    <source>
        <dbReference type="PROSITE" id="PS50109"/>
    </source>
</evidence>
<feature type="chain" id="PRO_5046890013" description="histidine kinase" evidence="11">
    <location>
        <begin position="23"/>
        <end position="539"/>
    </location>
</feature>
<keyword evidence="10" id="KW-0472">Membrane</keyword>
<evidence type="ECO:0000313" key="14">
    <source>
        <dbReference type="EMBL" id="GAA1994393.1"/>
    </source>
</evidence>
<feature type="transmembrane region" description="Helical" evidence="10">
    <location>
        <begin position="242"/>
        <end position="263"/>
    </location>
</feature>
<keyword evidence="14" id="KW-0547">Nucleotide-binding</keyword>
<dbReference type="InterPro" id="IPR036097">
    <property type="entry name" value="HisK_dim/P_sf"/>
</dbReference>
<evidence type="ECO:0000256" key="11">
    <source>
        <dbReference type="SAM" id="SignalP"/>
    </source>
</evidence>
<dbReference type="Pfam" id="PF02518">
    <property type="entry name" value="HATPase_c"/>
    <property type="match status" value="1"/>
</dbReference>
<dbReference type="PRINTS" id="PR00344">
    <property type="entry name" value="BCTRLSENSOR"/>
</dbReference>
<dbReference type="Gene3D" id="6.10.340.10">
    <property type="match status" value="1"/>
</dbReference>
<reference evidence="15" key="1">
    <citation type="journal article" date="2019" name="Int. J. Syst. Evol. Microbiol.">
        <title>The Global Catalogue of Microorganisms (GCM) 10K type strain sequencing project: providing services to taxonomists for standard genome sequencing and annotation.</title>
        <authorList>
            <consortium name="The Broad Institute Genomics Platform"/>
            <consortium name="The Broad Institute Genome Sequencing Center for Infectious Disease"/>
            <person name="Wu L."/>
            <person name="Ma J."/>
        </authorList>
    </citation>
    <scope>NUCLEOTIDE SEQUENCE [LARGE SCALE GENOMIC DNA]</scope>
    <source>
        <strain evidence="15">JCM 14545</strain>
    </source>
</reference>
<comment type="caution">
    <text evidence="14">The sequence shown here is derived from an EMBL/GenBank/DDBJ whole genome shotgun (WGS) entry which is preliminary data.</text>
</comment>
<dbReference type="InterPro" id="IPR003594">
    <property type="entry name" value="HATPase_dom"/>
</dbReference>
<dbReference type="Pfam" id="PF00512">
    <property type="entry name" value="HisKA"/>
    <property type="match status" value="1"/>
</dbReference>
<proteinExistence type="predicted"/>
<dbReference type="EMBL" id="BAAANN010000080">
    <property type="protein sequence ID" value="GAA1994393.1"/>
    <property type="molecule type" value="Genomic_DNA"/>
</dbReference>
<organism evidence="14 15">
    <name type="scientific">Amycolatopsis minnesotensis</name>
    <dbReference type="NCBI Taxonomy" id="337894"/>
    <lineage>
        <taxon>Bacteria</taxon>
        <taxon>Bacillati</taxon>
        <taxon>Actinomycetota</taxon>
        <taxon>Actinomycetes</taxon>
        <taxon>Pseudonocardiales</taxon>
        <taxon>Pseudonocardiaceae</taxon>
        <taxon>Amycolatopsis</taxon>
    </lineage>
</organism>
<dbReference type="CDD" id="cd06225">
    <property type="entry name" value="HAMP"/>
    <property type="match status" value="1"/>
</dbReference>
<keyword evidence="14" id="KW-0067">ATP-binding</keyword>
<feature type="domain" description="Histidine kinase" evidence="12">
    <location>
        <begin position="325"/>
        <end position="536"/>
    </location>
</feature>
<dbReference type="SMART" id="SM00388">
    <property type="entry name" value="HisKA"/>
    <property type="match status" value="1"/>
</dbReference>
<dbReference type="EC" id="2.7.13.3" evidence="3"/>
<dbReference type="Gene3D" id="3.30.565.10">
    <property type="entry name" value="Histidine kinase-like ATPase, C-terminal domain"/>
    <property type="match status" value="1"/>
</dbReference>
<evidence type="ECO:0000256" key="1">
    <source>
        <dbReference type="ARBA" id="ARBA00000085"/>
    </source>
</evidence>
<dbReference type="PROSITE" id="PS50109">
    <property type="entry name" value="HIS_KIN"/>
    <property type="match status" value="1"/>
</dbReference>
<dbReference type="CDD" id="cd00082">
    <property type="entry name" value="HisKA"/>
    <property type="match status" value="1"/>
</dbReference>
<evidence type="ECO:0000256" key="5">
    <source>
        <dbReference type="ARBA" id="ARBA00022679"/>
    </source>
</evidence>
<evidence type="ECO:0000259" key="13">
    <source>
        <dbReference type="PROSITE" id="PS50885"/>
    </source>
</evidence>
<dbReference type="Pfam" id="PF00672">
    <property type="entry name" value="HAMP"/>
    <property type="match status" value="1"/>
</dbReference>
<dbReference type="SMART" id="SM00387">
    <property type="entry name" value="HATPase_c"/>
    <property type="match status" value="1"/>
</dbReference>
<evidence type="ECO:0000256" key="6">
    <source>
        <dbReference type="ARBA" id="ARBA00022692"/>
    </source>
</evidence>
<comment type="catalytic activity">
    <reaction evidence="1">
        <text>ATP + protein L-histidine = ADP + protein N-phospho-L-histidine.</text>
        <dbReference type="EC" id="2.7.13.3"/>
    </reaction>
</comment>
<dbReference type="InterPro" id="IPR036890">
    <property type="entry name" value="HATPase_C_sf"/>
</dbReference>
<evidence type="ECO:0000256" key="9">
    <source>
        <dbReference type="ARBA" id="ARBA00023012"/>
    </source>
</evidence>
<dbReference type="SUPFAM" id="SSF55874">
    <property type="entry name" value="ATPase domain of HSP90 chaperone/DNA topoisomerase II/histidine kinase"/>
    <property type="match status" value="1"/>
</dbReference>
<keyword evidence="8 10" id="KW-1133">Transmembrane helix</keyword>
<keyword evidence="5" id="KW-0808">Transferase</keyword>